<organism evidence="2 3">
    <name type="scientific">Fibrella aquatilis</name>
    <dbReference type="NCBI Taxonomy" id="2817059"/>
    <lineage>
        <taxon>Bacteria</taxon>
        <taxon>Pseudomonadati</taxon>
        <taxon>Bacteroidota</taxon>
        <taxon>Cytophagia</taxon>
        <taxon>Cytophagales</taxon>
        <taxon>Spirosomataceae</taxon>
        <taxon>Fibrella</taxon>
    </lineage>
</organism>
<dbReference type="AlphaFoldDB" id="A0A939G990"/>
<reference evidence="2 3" key="1">
    <citation type="submission" date="2021-03" db="EMBL/GenBank/DDBJ databases">
        <title>Fibrella sp. HMF5036 genome sequencing and assembly.</title>
        <authorList>
            <person name="Kang H."/>
            <person name="Kim H."/>
            <person name="Bae S."/>
            <person name="Joh K."/>
        </authorList>
    </citation>
    <scope>NUCLEOTIDE SEQUENCE [LARGE SCALE GENOMIC DNA]</scope>
    <source>
        <strain evidence="2 3">HMF5036</strain>
    </source>
</reference>
<name>A0A939G990_9BACT</name>
<keyword evidence="3" id="KW-1185">Reference proteome</keyword>
<evidence type="ECO:0000313" key="3">
    <source>
        <dbReference type="Proteomes" id="UP000664795"/>
    </source>
</evidence>
<accession>A0A939G990</accession>
<comment type="caution">
    <text evidence="2">The sequence shown here is derived from an EMBL/GenBank/DDBJ whole genome shotgun (WGS) entry which is preliminary data.</text>
</comment>
<evidence type="ECO:0000256" key="1">
    <source>
        <dbReference type="SAM" id="MobiDB-lite"/>
    </source>
</evidence>
<feature type="region of interest" description="Disordered" evidence="1">
    <location>
        <begin position="87"/>
        <end position="129"/>
    </location>
</feature>
<gene>
    <name evidence="2" type="ORF">J2I48_15730</name>
</gene>
<sequence>MNHARTLLTLSLLLGGLFVQLTSYGQTSRRPDQIVRYDNTVIDALINEISETSISYRKASAPQGQLYQVKKSDVSYVRYANNDVERFDGKGKASPNGRPVASPARNQSTARQATPARQAPVASSTDPRTRFGLTVGGGAGLFLIPAPGENSDMGMVLRGGLTAEIPLGSRVALAPSVEYMRFSRTESKITTALNYGVATLAIVPLYNEAKGVNLFYSLGVYGAYGFNITAEGESATFKEVGLSDFHAGGDLKLGARFSQALTVYAQGDYGLMTMIANPPTGAPKVTQATFGVGLRYLFGQ</sequence>
<dbReference type="EMBL" id="JAFMYU010000012">
    <property type="protein sequence ID" value="MBO0932462.1"/>
    <property type="molecule type" value="Genomic_DNA"/>
</dbReference>
<evidence type="ECO:0008006" key="4">
    <source>
        <dbReference type="Google" id="ProtNLM"/>
    </source>
</evidence>
<proteinExistence type="predicted"/>
<evidence type="ECO:0000313" key="2">
    <source>
        <dbReference type="EMBL" id="MBO0932462.1"/>
    </source>
</evidence>
<protein>
    <recommendedName>
        <fullName evidence="4">Outer membrane protein beta-barrel domain-containing protein</fullName>
    </recommendedName>
</protein>
<dbReference type="RefSeq" id="WP_207336423.1">
    <property type="nucleotide sequence ID" value="NZ_JAFMYU010000012.1"/>
</dbReference>
<dbReference type="Proteomes" id="UP000664795">
    <property type="component" value="Unassembled WGS sequence"/>
</dbReference>